<dbReference type="Gene3D" id="1.50.10.140">
    <property type="match status" value="1"/>
</dbReference>
<comment type="caution">
    <text evidence="4">The sequence shown here is derived from an EMBL/GenBank/DDBJ whole genome shotgun (WGS) entry which is preliminary data.</text>
</comment>
<protein>
    <submittedName>
        <fullName evidence="4">DUF3131 domain-containing protein</fullName>
    </submittedName>
</protein>
<accession>A0A2T7AT50</accession>
<feature type="domain" description="DUF3131" evidence="2">
    <location>
        <begin position="66"/>
        <end position="421"/>
    </location>
</feature>
<gene>
    <name evidence="4" type="ORF">AUN14_10025</name>
    <name evidence="3" type="ORF">FZI19_08240</name>
</gene>
<keyword evidence="1" id="KW-0472">Membrane</keyword>
<dbReference type="EMBL" id="MSAE01000019">
    <property type="protein sequence ID" value="PUX14697.1"/>
    <property type="molecule type" value="Genomic_DNA"/>
</dbReference>
<keyword evidence="1" id="KW-0812">Transmembrane</keyword>
<dbReference type="EMBL" id="WAGD01000020">
    <property type="protein sequence ID" value="KAB0882359.1"/>
    <property type="molecule type" value="Genomic_DNA"/>
</dbReference>
<evidence type="ECO:0000313" key="6">
    <source>
        <dbReference type="Proteomes" id="UP000469927"/>
    </source>
</evidence>
<organism evidence="4 5">
    <name type="scientific">Cronobacter muytjensii</name>
    <dbReference type="NCBI Taxonomy" id="413501"/>
    <lineage>
        <taxon>Bacteria</taxon>
        <taxon>Pseudomonadati</taxon>
        <taxon>Pseudomonadota</taxon>
        <taxon>Gammaproteobacteria</taxon>
        <taxon>Enterobacterales</taxon>
        <taxon>Enterobacteriaceae</taxon>
        <taxon>Cronobacter</taxon>
    </lineage>
</organism>
<dbReference type="Proteomes" id="UP000469927">
    <property type="component" value="Unassembled WGS sequence"/>
</dbReference>
<reference evidence="3 6" key="2">
    <citation type="submission" date="2019-08" db="EMBL/GenBank/DDBJ databases">
        <title>Prevalence, distribution, and phylogeny of type two toxin-antitoxin genes possessed by Cronobacter species where C. sakazakii homologs follow sequence type lineages.</title>
        <authorList>
            <person name="Finkelstein S."/>
            <person name="Negrete F."/>
            <person name="Jang H."/>
            <person name="Gopinath G.R."/>
            <person name="Tall B.D."/>
        </authorList>
    </citation>
    <scope>NUCLEOTIDE SEQUENCE [LARGE SCALE GENOMIC DNA]</scope>
    <source>
        <strain evidence="3 6">MOD1_GK1257</strain>
    </source>
</reference>
<sequence>MKVTDALLSARSYITILVGFLIGFAVVVWVERQMPTRVESSSGITLSEDFPPLPQSRQLTFDEAVWARVAWQYFVNNTRPDGLVNAQDGAPWFSLWSTGSYLLAAVSAYRLEVITRDEFDERVTEALYALGELPLTPQGLPAAYYRAESQEILGKPESSAIGAGRLLMALQVLLWHYPQHAPAVTALMSRWDLDALFVEAKNTSAALPVRHWVIPTDEPRDSFGYRTYASHTLRLINTTAGLAVTQPPEGQSMIDIDGIMVPDEGLRTPWGKQPSLVSLPWLLTGLELGFDAQSGEVAWRIMQIQQRRNSLRVRKPPISTDYAEQAPDYAAAIPERQPEREPGETAYDKTAPERTAITSTRSAFAWYALFRNGWSEALRQQVQPLLVPGKGWQRGLNLNNSVNNVIDADTNAVVLESLAYITGGQLLCLGCQHTPSTANASAGVTP</sequence>
<keyword evidence="6" id="KW-1185">Reference proteome</keyword>
<evidence type="ECO:0000313" key="5">
    <source>
        <dbReference type="Proteomes" id="UP000244378"/>
    </source>
</evidence>
<dbReference type="Proteomes" id="UP000244378">
    <property type="component" value="Unassembled WGS sequence"/>
</dbReference>
<proteinExistence type="predicted"/>
<feature type="transmembrane region" description="Helical" evidence="1">
    <location>
        <begin position="12"/>
        <end position="30"/>
    </location>
</feature>
<evidence type="ECO:0000259" key="2">
    <source>
        <dbReference type="Pfam" id="PF11329"/>
    </source>
</evidence>
<dbReference type="RefSeq" id="WP_075193123.1">
    <property type="nucleotide sequence ID" value="NZ_JADKNN010000012.1"/>
</dbReference>
<name>A0A2T7AT50_9ENTR</name>
<dbReference type="AlphaFoldDB" id="A0A2T7AT50"/>
<dbReference type="OrthoDB" id="6599009at2"/>
<evidence type="ECO:0000313" key="4">
    <source>
        <dbReference type="EMBL" id="PUX14697.1"/>
    </source>
</evidence>
<keyword evidence="1" id="KW-1133">Transmembrane helix</keyword>
<dbReference type="InterPro" id="IPR021478">
    <property type="entry name" value="DUF3131"/>
</dbReference>
<evidence type="ECO:0000313" key="3">
    <source>
        <dbReference type="EMBL" id="KAB0882359.1"/>
    </source>
</evidence>
<dbReference type="Pfam" id="PF11329">
    <property type="entry name" value="DUF3131"/>
    <property type="match status" value="1"/>
</dbReference>
<reference evidence="4 5" key="1">
    <citation type="submission" date="2016-12" db="EMBL/GenBank/DDBJ databases">
        <title>Analysis of the Molecular Diversity Among Cronobacter Species Isolated from Filth Flies Using a Pan Genomic DNA Microarray.</title>
        <authorList>
            <person name="Pava-Ripoll M."/>
            <person name="Tall B."/>
            <person name="Farber J."/>
            <person name="Fanning S."/>
            <person name="Lehner A."/>
            <person name="Stephan R."/>
            <person name="Pagotto F."/>
            <person name="Iverson C."/>
            <person name="Ziobro G."/>
            <person name="Miller A."/>
            <person name="Pearson R."/>
            <person name="Yan Q."/>
            <person name="Kim M."/>
            <person name="Jeong S."/>
            <person name="Park J."/>
            <person name="Jun S."/>
            <person name="Choi H."/>
            <person name="Chung T."/>
            <person name="Yoo Y."/>
            <person name="Park E."/>
            <person name="Hwang S."/>
            <person name="Lee B."/>
            <person name="Sathyamoorthy V."/>
            <person name="Carter L."/>
            <person name="Mammel M."/>
            <person name="Jackson S."/>
            <person name="Kothary M."/>
            <person name="Patel I."/>
            <person name="Grim C."/>
            <person name="Gopinath G."/>
            <person name="Gangiredla J."/>
            <person name="Chase H."/>
        </authorList>
    </citation>
    <scope>NUCLEOTIDE SEQUENCE [LARGE SCALE GENOMIC DNA]</scope>
    <source>
        <strain evidence="4 5">MOD1-Md1s</strain>
    </source>
</reference>
<evidence type="ECO:0000256" key="1">
    <source>
        <dbReference type="SAM" id="Phobius"/>
    </source>
</evidence>